<sequence>MKFISVIVPAYNAQKTIHKCLSSLINADYDKNSYEIIVVDNNSTDKTAEIIKSFPEVTYVKETIQGRSYARNTGAKMARGELLAFIDSDVFIEAGWLKHLAAGFNKDYIGGGQGRIIPCDQDGQLSLNRFRIRQQTESTSGTNIILRLMYIESPMVNSATCMYRKEAFHFVGGFDVLLERHEDIDLSKRVSLAGYDLTAQTQAVAHVEYHGEGWGSYFMRSLSEGYTKQSYNKKWQQYFTTLNHNEAPEGPVKKPLIPDSIRLNYYLVKDEIVFNVIRSLIKWDSYYFLKAINSTFKATGRALGIIKNDYRGRFEPRYQENVLNKSIIFQNNQKINLDTNLRFINQDNEILYVMNIEKNDFLKFNNFKALNGILDQRTIQ</sequence>
<dbReference type="SUPFAM" id="SSF53448">
    <property type="entry name" value="Nucleotide-diphospho-sugar transferases"/>
    <property type="match status" value="1"/>
</dbReference>
<dbReference type="EMBL" id="CP025704">
    <property type="protein sequence ID" value="AUN99890.1"/>
    <property type="molecule type" value="Genomic_DNA"/>
</dbReference>
<dbReference type="KEGG" id="bsto:C0V70_17620"/>
<organism evidence="1 2">
    <name type="scientific">Bacteriovorax stolpii</name>
    <name type="common">Bdellovibrio stolpii</name>
    <dbReference type="NCBI Taxonomy" id="960"/>
    <lineage>
        <taxon>Bacteria</taxon>
        <taxon>Pseudomonadati</taxon>
        <taxon>Bdellovibrionota</taxon>
        <taxon>Bacteriovoracia</taxon>
        <taxon>Bacteriovoracales</taxon>
        <taxon>Bacteriovoracaceae</taxon>
        <taxon>Bacteriovorax</taxon>
    </lineage>
</organism>
<dbReference type="Gene3D" id="3.90.550.10">
    <property type="entry name" value="Spore Coat Polysaccharide Biosynthesis Protein SpsA, Chain A"/>
    <property type="match status" value="1"/>
</dbReference>
<dbReference type="RefSeq" id="WP_102245179.1">
    <property type="nucleotide sequence ID" value="NZ_CP025704.1"/>
</dbReference>
<dbReference type="InterPro" id="IPR029044">
    <property type="entry name" value="Nucleotide-diphossugar_trans"/>
</dbReference>
<dbReference type="CDD" id="cd00761">
    <property type="entry name" value="Glyco_tranf_GTA_type"/>
    <property type="match status" value="1"/>
</dbReference>
<proteinExistence type="predicted"/>
<evidence type="ECO:0000313" key="2">
    <source>
        <dbReference type="Proteomes" id="UP000235584"/>
    </source>
</evidence>
<evidence type="ECO:0000313" key="1">
    <source>
        <dbReference type="EMBL" id="AUN99890.1"/>
    </source>
</evidence>
<keyword evidence="2" id="KW-1185">Reference proteome</keyword>
<protein>
    <submittedName>
        <fullName evidence="1">Uncharacterized protein</fullName>
    </submittedName>
</protein>
<reference evidence="1 2" key="1">
    <citation type="submission" date="2018-01" db="EMBL/GenBank/DDBJ databases">
        <title>Complete genome sequence of Bacteriovorax stolpii DSM12778.</title>
        <authorList>
            <person name="Tang B."/>
            <person name="Chang J."/>
        </authorList>
    </citation>
    <scope>NUCLEOTIDE SEQUENCE [LARGE SCALE GENOMIC DNA]</scope>
    <source>
        <strain evidence="1 2">DSM 12778</strain>
    </source>
</reference>
<dbReference type="PANTHER" id="PTHR43685:SF2">
    <property type="entry name" value="GLYCOSYLTRANSFERASE 2-LIKE DOMAIN-CONTAINING PROTEIN"/>
    <property type="match status" value="1"/>
</dbReference>
<dbReference type="InterPro" id="IPR050834">
    <property type="entry name" value="Glycosyltransf_2"/>
</dbReference>
<name>A0A2K9NWL7_BACTC</name>
<accession>A0A2K9NWL7</accession>
<gene>
    <name evidence="1" type="ORF">C0V70_17620</name>
</gene>
<dbReference type="Pfam" id="PF00535">
    <property type="entry name" value="Glycos_transf_2"/>
    <property type="match status" value="1"/>
</dbReference>
<dbReference type="InterPro" id="IPR001173">
    <property type="entry name" value="Glyco_trans_2-like"/>
</dbReference>
<dbReference type="PANTHER" id="PTHR43685">
    <property type="entry name" value="GLYCOSYLTRANSFERASE"/>
    <property type="match status" value="1"/>
</dbReference>
<dbReference type="AlphaFoldDB" id="A0A2K9NWL7"/>
<dbReference type="Proteomes" id="UP000235584">
    <property type="component" value="Chromosome"/>
</dbReference>